<accession>A0A0A9D1H3</accession>
<evidence type="ECO:0000313" key="1">
    <source>
        <dbReference type="EMBL" id="JAD80543.1"/>
    </source>
</evidence>
<reference evidence="1" key="2">
    <citation type="journal article" date="2015" name="Data Brief">
        <title>Shoot transcriptome of the giant reed, Arundo donax.</title>
        <authorList>
            <person name="Barrero R.A."/>
            <person name="Guerrero F.D."/>
            <person name="Moolhuijzen P."/>
            <person name="Goolsby J.A."/>
            <person name="Tidwell J."/>
            <person name="Bellgard S.E."/>
            <person name="Bellgard M.I."/>
        </authorList>
    </citation>
    <scope>NUCLEOTIDE SEQUENCE</scope>
    <source>
        <tissue evidence="1">Shoot tissue taken approximately 20 cm above the soil surface</tissue>
    </source>
</reference>
<proteinExistence type="predicted"/>
<dbReference type="AlphaFoldDB" id="A0A0A9D1H3"/>
<sequence length="55" mass="6029">MISLIATIFSWSMWRSSLISRSVRLASILLSKALAIFLIATCSPVSELSAEQTMP</sequence>
<name>A0A0A9D1H3_ARUDO</name>
<dbReference type="EMBL" id="GBRH01217352">
    <property type="protein sequence ID" value="JAD80543.1"/>
    <property type="molecule type" value="Transcribed_RNA"/>
</dbReference>
<protein>
    <submittedName>
        <fullName evidence="1">MPK1</fullName>
    </submittedName>
</protein>
<reference evidence="1" key="1">
    <citation type="submission" date="2014-09" db="EMBL/GenBank/DDBJ databases">
        <authorList>
            <person name="Magalhaes I.L.F."/>
            <person name="Oliveira U."/>
            <person name="Santos F.R."/>
            <person name="Vidigal T.H.D.A."/>
            <person name="Brescovit A.D."/>
            <person name="Santos A.J."/>
        </authorList>
    </citation>
    <scope>NUCLEOTIDE SEQUENCE</scope>
    <source>
        <tissue evidence="1">Shoot tissue taken approximately 20 cm above the soil surface</tissue>
    </source>
</reference>
<organism evidence="1">
    <name type="scientific">Arundo donax</name>
    <name type="common">Giant reed</name>
    <name type="synonym">Donax arundinaceus</name>
    <dbReference type="NCBI Taxonomy" id="35708"/>
    <lineage>
        <taxon>Eukaryota</taxon>
        <taxon>Viridiplantae</taxon>
        <taxon>Streptophyta</taxon>
        <taxon>Embryophyta</taxon>
        <taxon>Tracheophyta</taxon>
        <taxon>Spermatophyta</taxon>
        <taxon>Magnoliopsida</taxon>
        <taxon>Liliopsida</taxon>
        <taxon>Poales</taxon>
        <taxon>Poaceae</taxon>
        <taxon>PACMAD clade</taxon>
        <taxon>Arundinoideae</taxon>
        <taxon>Arundineae</taxon>
        <taxon>Arundo</taxon>
    </lineage>
</organism>